<organism evidence="13 14">
    <name type="scientific">Citrus unshiu</name>
    <name type="common">Satsuma mandarin</name>
    <name type="synonym">Citrus nobilis var. unshiu</name>
    <dbReference type="NCBI Taxonomy" id="55188"/>
    <lineage>
        <taxon>Eukaryota</taxon>
        <taxon>Viridiplantae</taxon>
        <taxon>Streptophyta</taxon>
        <taxon>Embryophyta</taxon>
        <taxon>Tracheophyta</taxon>
        <taxon>Spermatophyta</taxon>
        <taxon>Magnoliopsida</taxon>
        <taxon>eudicotyledons</taxon>
        <taxon>Gunneridae</taxon>
        <taxon>Pentapetalae</taxon>
        <taxon>rosids</taxon>
        <taxon>malvids</taxon>
        <taxon>Sapindales</taxon>
        <taxon>Rutaceae</taxon>
        <taxon>Aurantioideae</taxon>
        <taxon>Citrus</taxon>
    </lineage>
</organism>
<keyword evidence="5" id="KW-0645">Protease</keyword>
<dbReference type="GO" id="GO:0031969">
    <property type="term" value="C:chloroplast membrane"/>
    <property type="evidence" value="ECO:0007669"/>
    <property type="project" value="UniProtKB-SubCell"/>
</dbReference>
<gene>
    <name evidence="13" type="ORF">CUMW_287530</name>
</gene>
<dbReference type="Proteomes" id="UP000236630">
    <property type="component" value="Unassembled WGS sequence"/>
</dbReference>
<keyword evidence="14" id="KW-1185">Reference proteome</keyword>
<dbReference type="STRING" id="55188.A0A2H5MYM0"/>
<proteinExistence type="inferred from homology"/>
<dbReference type="InterPro" id="IPR044838">
    <property type="entry name" value="EGY1-like"/>
</dbReference>
<evidence type="ECO:0000256" key="7">
    <source>
        <dbReference type="ARBA" id="ARBA00022801"/>
    </source>
</evidence>
<evidence type="ECO:0000256" key="3">
    <source>
        <dbReference type="ARBA" id="ARBA00022528"/>
    </source>
</evidence>
<keyword evidence="3" id="KW-0150">Chloroplast</keyword>
<keyword evidence="11 12" id="KW-0472">Membrane</keyword>
<evidence type="ECO:0000256" key="1">
    <source>
        <dbReference type="ARBA" id="ARBA00004508"/>
    </source>
</evidence>
<keyword evidence="10" id="KW-0482">Metalloprotease</keyword>
<dbReference type="GO" id="GO:0008237">
    <property type="term" value="F:metallopeptidase activity"/>
    <property type="evidence" value="ECO:0007669"/>
    <property type="project" value="UniProtKB-KW"/>
</dbReference>
<evidence type="ECO:0000256" key="12">
    <source>
        <dbReference type="SAM" id="Phobius"/>
    </source>
</evidence>
<keyword evidence="7" id="KW-0378">Hydrolase</keyword>
<protein>
    <submittedName>
        <fullName evidence="13">Uncharacterized protein</fullName>
    </submittedName>
</protein>
<evidence type="ECO:0000256" key="10">
    <source>
        <dbReference type="ARBA" id="ARBA00023049"/>
    </source>
</evidence>
<keyword evidence="4" id="KW-0934">Plastid</keyword>
<keyword evidence="9 12" id="KW-1133">Transmembrane helix</keyword>
<keyword evidence="6 12" id="KW-0812">Transmembrane</keyword>
<dbReference type="GO" id="GO:0006508">
    <property type="term" value="P:proteolysis"/>
    <property type="evidence" value="ECO:0007669"/>
    <property type="project" value="UniProtKB-KW"/>
</dbReference>
<dbReference type="EMBL" id="BDQV01008261">
    <property type="protein sequence ID" value="GAY33114.1"/>
    <property type="molecule type" value="Genomic_DNA"/>
</dbReference>
<name>A0A2H5MYM0_CITUN</name>
<sequence length="106" mass="11322">MLPVGCLDGGRAVQGAFGRNALIGFGLTTYTMLGLGVLGGPLSLPWGLYVIICQRTPEKPCLNDVTEVGTWRKGIVTVAIFLVLFTLLPVWDELAEELGIGLVTTF</sequence>
<keyword evidence="8" id="KW-0809">Transit peptide</keyword>
<evidence type="ECO:0000313" key="14">
    <source>
        <dbReference type="Proteomes" id="UP000236630"/>
    </source>
</evidence>
<feature type="transmembrane region" description="Helical" evidence="12">
    <location>
        <begin position="30"/>
        <end position="53"/>
    </location>
</feature>
<evidence type="ECO:0000256" key="8">
    <source>
        <dbReference type="ARBA" id="ARBA00022946"/>
    </source>
</evidence>
<reference evidence="13 14" key="1">
    <citation type="journal article" date="2017" name="Front. Genet.">
        <title>Draft sequencing of the heterozygous diploid genome of Satsuma (Citrus unshiu Marc.) using a hybrid assembly approach.</title>
        <authorList>
            <person name="Shimizu T."/>
            <person name="Tanizawa Y."/>
            <person name="Mochizuki T."/>
            <person name="Nagasaki H."/>
            <person name="Yoshioka T."/>
            <person name="Toyoda A."/>
            <person name="Fujiyama A."/>
            <person name="Kaminuma E."/>
            <person name="Nakamura Y."/>
        </authorList>
    </citation>
    <scope>NUCLEOTIDE SEQUENCE [LARGE SCALE GENOMIC DNA]</scope>
    <source>
        <strain evidence="14">cv. Miyagawa wase</strain>
    </source>
</reference>
<evidence type="ECO:0000256" key="4">
    <source>
        <dbReference type="ARBA" id="ARBA00022640"/>
    </source>
</evidence>
<evidence type="ECO:0000256" key="6">
    <source>
        <dbReference type="ARBA" id="ARBA00022692"/>
    </source>
</evidence>
<comment type="subcellular location">
    <subcellularLocation>
        <location evidence="1">Plastid</location>
        <location evidence="1">Chloroplast membrane</location>
        <topology evidence="1">Multi-pass membrane protein</topology>
    </subcellularLocation>
</comment>
<dbReference type="PANTHER" id="PTHR31412:SF0">
    <property type="entry name" value="ZINC METALLOPROTEASE EGY1, CHLOROPLASTIC-RELATED"/>
    <property type="match status" value="1"/>
</dbReference>
<evidence type="ECO:0000313" key="13">
    <source>
        <dbReference type="EMBL" id="GAY33114.1"/>
    </source>
</evidence>
<evidence type="ECO:0000256" key="11">
    <source>
        <dbReference type="ARBA" id="ARBA00023136"/>
    </source>
</evidence>
<comment type="caution">
    <text evidence="13">The sequence shown here is derived from an EMBL/GenBank/DDBJ whole genome shotgun (WGS) entry which is preliminary data.</text>
</comment>
<comment type="similarity">
    <text evidence="2">Belongs to the peptidase M50B family.</text>
</comment>
<evidence type="ECO:0000256" key="5">
    <source>
        <dbReference type="ARBA" id="ARBA00022670"/>
    </source>
</evidence>
<feature type="transmembrane region" description="Helical" evidence="12">
    <location>
        <begin position="74"/>
        <end position="91"/>
    </location>
</feature>
<accession>A0A2H5MYM0</accession>
<dbReference type="AlphaFoldDB" id="A0A2H5MYM0"/>
<dbReference type="PANTHER" id="PTHR31412">
    <property type="entry name" value="ZINC METALLOPROTEASE EGY1"/>
    <property type="match status" value="1"/>
</dbReference>
<evidence type="ECO:0000256" key="9">
    <source>
        <dbReference type="ARBA" id="ARBA00022989"/>
    </source>
</evidence>
<evidence type="ECO:0000256" key="2">
    <source>
        <dbReference type="ARBA" id="ARBA00007931"/>
    </source>
</evidence>